<protein>
    <submittedName>
        <fullName evidence="11">PTS transporter subunit EIIC</fullName>
    </submittedName>
</protein>
<evidence type="ECO:0000313" key="11">
    <source>
        <dbReference type="EMBL" id="WPD18423.1"/>
    </source>
</evidence>
<evidence type="ECO:0000256" key="5">
    <source>
        <dbReference type="ARBA" id="ARBA00022683"/>
    </source>
</evidence>
<keyword evidence="12" id="KW-1185">Reference proteome</keyword>
<dbReference type="RefSeq" id="WP_135225827.1">
    <property type="nucleotide sequence ID" value="NZ_CP132508.1"/>
</dbReference>
<feature type="transmembrane region" description="Helical" evidence="9">
    <location>
        <begin position="282"/>
        <end position="307"/>
    </location>
</feature>
<comment type="subcellular location">
    <subcellularLocation>
        <location evidence="1">Cell membrane</location>
        <topology evidence="1">Multi-pass membrane protein</topology>
    </subcellularLocation>
</comment>
<keyword evidence="3" id="KW-1003">Cell membrane</keyword>
<feature type="transmembrane region" description="Helical" evidence="9">
    <location>
        <begin position="336"/>
        <end position="356"/>
    </location>
</feature>
<evidence type="ECO:0000256" key="8">
    <source>
        <dbReference type="ARBA" id="ARBA00023136"/>
    </source>
</evidence>
<dbReference type="PANTHER" id="PTHR30009:SF4">
    <property type="entry name" value="PTS SYSTEM N-ACETYLGLUCOSAMINE-SPECIFIC EIICBA COMPONENT"/>
    <property type="match status" value="1"/>
</dbReference>
<keyword evidence="4" id="KW-0762">Sugar transport</keyword>
<feature type="transmembrane region" description="Helical" evidence="9">
    <location>
        <begin position="131"/>
        <end position="152"/>
    </location>
</feature>
<dbReference type="Pfam" id="PF02378">
    <property type="entry name" value="PTS_EIIC"/>
    <property type="match status" value="1"/>
</dbReference>
<dbReference type="InterPro" id="IPR013013">
    <property type="entry name" value="PTS_EIIC_1"/>
</dbReference>
<evidence type="ECO:0000256" key="9">
    <source>
        <dbReference type="SAM" id="Phobius"/>
    </source>
</evidence>
<feature type="transmembrane region" description="Helical" evidence="9">
    <location>
        <begin position="258"/>
        <end position="276"/>
    </location>
</feature>
<feature type="domain" description="PTS EIIC type-1" evidence="10">
    <location>
        <begin position="1"/>
        <end position="368"/>
    </location>
</feature>
<feature type="transmembrane region" description="Helical" evidence="9">
    <location>
        <begin position="54"/>
        <end position="81"/>
    </location>
</feature>
<dbReference type="Proteomes" id="UP001304683">
    <property type="component" value="Chromosome"/>
</dbReference>
<evidence type="ECO:0000259" key="10">
    <source>
        <dbReference type="PROSITE" id="PS51103"/>
    </source>
</evidence>
<evidence type="ECO:0000256" key="2">
    <source>
        <dbReference type="ARBA" id="ARBA00022448"/>
    </source>
</evidence>
<keyword evidence="6 9" id="KW-0812">Transmembrane</keyword>
<evidence type="ECO:0000256" key="6">
    <source>
        <dbReference type="ARBA" id="ARBA00022692"/>
    </source>
</evidence>
<feature type="transmembrane region" description="Helical" evidence="9">
    <location>
        <begin position="226"/>
        <end position="246"/>
    </location>
</feature>
<name>A0ABZ0QPU6_9FIRM</name>
<dbReference type="InterPro" id="IPR003352">
    <property type="entry name" value="PTS_EIIC"/>
</dbReference>
<keyword evidence="7 9" id="KW-1133">Transmembrane helix</keyword>
<keyword evidence="8 9" id="KW-0472">Membrane</keyword>
<reference evidence="11 12" key="1">
    <citation type="submission" date="2023-08" db="EMBL/GenBank/DDBJ databases">
        <title>Genome sequence of Thermaerobacter compostii strain Ins1, a spore-forming filamentous bacterium isolated from a deep geothermal reservoir.</title>
        <authorList>
            <person name="Bregnard D."/>
            <person name="Gonzalez D."/>
            <person name="Junier P."/>
        </authorList>
    </citation>
    <scope>NUCLEOTIDE SEQUENCE [LARGE SCALE GENOMIC DNA]</scope>
    <source>
        <strain evidence="11 12">Ins1</strain>
    </source>
</reference>
<evidence type="ECO:0000256" key="3">
    <source>
        <dbReference type="ARBA" id="ARBA00022475"/>
    </source>
</evidence>
<evidence type="ECO:0000256" key="7">
    <source>
        <dbReference type="ARBA" id="ARBA00022989"/>
    </source>
</evidence>
<feature type="transmembrane region" description="Helical" evidence="9">
    <location>
        <begin position="93"/>
        <end position="111"/>
    </location>
</feature>
<organism evidence="11 12">
    <name type="scientific">Thermaerobacter composti</name>
    <dbReference type="NCBI Taxonomy" id="554949"/>
    <lineage>
        <taxon>Bacteria</taxon>
        <taxon>Bacillati</taxon>
        <taxon>Bacillota</taxon>
        <taxon>Clostridia</taxon>
        <taxon>Eubacteriales</taxon>
        <taxon>Clostridiales Family XVII. Incertae Sedis</taxon>
        <taxon>Thermaerobacter</taxon>
    </lineage>
</organism>
<accession>A0ABZ0QPU6</accession>
<dbReference type="PANTHER" id="PTHR30009">
    <property type="entry name" value="CYTOCHROME C-TYPE SYNTHESIS PROTEIN AND PTS TRANSMEMBRANE COMPONENT"/>
    <property type="match status" value="1"/>
</dbReference>
<feature type="transmembrane region" description="Helical" evidence="9">
    <location>
        <begin position="314"/>
        <end position="330"/>
    </location>
</feature>
<dbReference type="InterPro" id="IPR050429">
    <property type="entry name" value="PTS_Glucose_EIICBA"/>
</dbReference>
<keyword evidence="2" id="KW-0813">Transport</keyword>
<keyword evidence="5" id="KW-0598">Phosphotransferase system</keyword>
<evidence type="ECO:0000313" key="12">
    <source>
        <dbReference type="Proteomes" id="UP001304683"/>
    </source>
</evidence>
<gene>
    <name evidence="11" type="ORF">Q5761_08600</name>
</gene>
<dbReference type="EMBL" id="CP132508">
    <property type="protein sequence ID" value="WPD18423.1"/>
    <property type="molecule type" value="Genomic_DNA"/>
</dbReference>
<evidence type="ECO:0000256" key="4">
    <source>
        <dbReference type="ARBA" id="ARBA00022597"/>
    </source>
</evidence>
<dbReference type="PROSITE" id="PS51103">
    <property type="entry name" value="PTS_EIIC_TYPE_1"/>
    <property type="match status" value="1"/>
</dbReference>
<proteinExistence type="predicted"/>
<sequence length="377" mass="40429">MNLMGGLQRVGRALMTPVAVLPAAGLLLRLGQPDLLNIPVMAQAGDAIFSNLPLLFALGVGIGLAEQAGVAGLAALVGYVVFQKTLTTINEDLNMGVLAGILTGALAAAMYNRYHNIRLPEWLGFFGGRRFVPLVTAFWALVLGVVFGFVWGPVQQAIDALGNWIVGAGAAGVFVFGVLNRLLLPFGLHHIINSLVWFVFGDYTNPQTGQVVHGDLHRFFAGDPSAGIFMAGWYPIMMFGLIGVALAMIHEAKPENRASARAILLSAALTSFVTGITEPLEFAFMFLTPVLYVTHAVLAGISMALVYELGIRHGFTFSAGLIDFVINWGIATKPALLIPIGLVFLVVYYVLFRFLIRRLDLPTPGREPAEARSNPGA</sequence>
<feature type="transmembrane region" description="Helical" evidence="9">
    <location>
        <begin position="164"/>
        <end position="184"/>
    </location>
</feature>
<evidence type="ECO:0000256" key="1">
    <source>
        <dbReference type="ARBA" id="ARBA00004651"/>
    </source>
</evidence>